<gene>
    <name evidence="2" type="ORF">Nepgr_007246</name>
</gene>
<sequence>MEDGLVLGIQDQKFFANPAPRLLSEGRQHGGRLHGGRRWRRQSELDLPLSQSSPVLALGSDGQNSPAKTHGRPRRHAPYCTSSYAVFFTVVASVQFDRKILELQMQMQKRWRLYEFVDRDADCGLLVR</sequence>
<reference evidence="2" key="1">
    <citation type="submission" date="2023-05" db="EMBL/GenBank/DDBJ databases">
        <title>Nepenthes gracilis genome sequencing.</title>
        <authorList>
            <person name="Fukushima K."/>
        </authorList>
    </citation>
    <scope>NUCLEOTIDE SEQUENCE</scope>
    <source>
        <strain evidence="2">SING2019-196</strain>
    </source>
</reference>
<feature type="region of interest" description="Disordered" evidence="1">
    <location>
        <begin position="53"/>
        <end position="76"/>
    </location>
</feature>
<evidence type="ECO:0000313" key="2">
    <source>
        <dbReference type="EMBL" id="GMH05406.1"/>
    </source>
</evidence>
<proteinExistence type="predicted"/>
<comment type="caution">
    <text evidence="2">The sequence shown here is derived from an EMBL/GenBank/DDBJ whole genome shotgun (WGS) entry which is preliminary data.</text>
</comment>
<name>A0AAD3S7B0_NEPGR</name>
<dbReference type="Proteomes" id="UP001279734">
    <property type="component" value="Unassembled WGS sequence"/>
</dbReference>
<organism evidence="2 3">
    <name type="scientific">Nepenthes gracilis</name>
    <name type="common">Slender pitcher plant</name>
    <dbReference type="NCBI Taxonomy" id="150966"/>
    <lineage>
        <taxon>Eukaryota</taxon>
        <taxon>Viridiplantae</taxon>
        <taxon>Streptophyta</taxon>
        <taxon>Embryophyta</taxon>
        <taxon>Tracheophyta</taxon>
        <taxon>Spermatophyta</taxon>
        <taxon>Magnoliopsida</taxon>
        <taxon>eudicotyledons</taxon>
        <taxon>Gunneridae</taxon>
        <taxon>Pentapetalae</taxon>
        <taxon>Caryophyllales</taxon>
        <taxon>Nepenthaceae</taxon>
        <taxon>Nepenthes</taxon>
    </lineage>
</organism>
<dbReference type="AlphaFoldDB" id="A0AAD3S7B0"/>
<protein>
    <submittedName>
        <fullName evidence="2">Uncharacterized protein</fullName>
    </submittedName>
</protein>
<accession>A0AAD3S7B0</accession>
<dbReference type="EMBL" id="BSYO01000005">
    <property type="protein sequence ID" value="GMH05406.1"/>
    <property type="molecule type" value="Genomic_DNA"/>
</dbReference>
<evidence type="ECO:0000256" key="1">
    <source>
        <dbReference type="SAM" id="MobiDB-lite"/>
    </source>
</evidence>
<evidence type="ECO:0000313" key="3">
    <source>
        <dbReference type="Proteomes" id="UP001279734"/>
    </source>
</evidence>
<keyword evidence="3" id="KW-1185">Reference proteome</keyword>